<dbReference type="KEGG" id="dmt:DESME_11825"/>
<feature type="transmembrane region" description="Helical" evidence="1">
    <location>
        <begin position="283"/>
        <end position="304"/>
    </location>
</feature>
<dbReference type="Pfam" id="PF07670">
    <property type="entry name" value="Gate"/>
    <property type="match status" value="1"/>
</dbReference>
<keyword evidence="1" id="KW-0472">Membrane</keyword>
<dbReference type="STRING" id="871968.DESME_11825"/>
<evidence type="ECO:0000313" key="3">
    <source>
        <dbReference type="EMBL" id="AHF07619.1"/>
    </source>
</evidence>
<name>W0EEI2_9FIRM</name>
<feature type="transmembrane region" description="Helical" evidence="1">
    <location>
        <begin position="363"/>
        <end position="385"/>
    </location>
</feature>
<dbReference type="OrthoDB" id="1645614at2"/>
<feature type="domain" description="Nucleoside transporter/FeoB GTPase Gate" evidence="2">
    <location>
        <begin position="39"/>
        <end position="134"/>
    </location>
</feature>
<keyword evidence="1" id="KW-0812">Transmembrane</keyword>
<dbReference type="eggNOG" id="COG3314">
    <property type="taxonomic scope" value="Bacteria"/>
</dbReference>
<feature type="transmembrane region" description="Helical" evidence="1">
    <location>
        <begin position="316"/>
        <end position="337"/>
    </location>
</feature>
<feature type="transmembrane region" description="Helical" evidence="1">
    <location>
        <begin position="78"/>
        <end position="98"/>
    </location>
</feature>
<evidence type="ECO:0000256" key="1">
    <source>
        <dbReference type="SAM" id="Phobius"/>
    </source>
</evidence>
<dbReference type="EMBL" id="CP007032">
    <property type="protein sequence ID" value="AHF07619.1"/>
    <property type="molecule type" value="Genomic_DNA"/>
</dbReference>
<keyword evidence="4" id="KW-1185">Reference proteome</keyword>
<keyword evidence="1" id="KW-1133">Transmembrane helix</keyword>
<organism evidence="3 4">
    <name type="scientific">Desulfitobacterium metallireducens DSM 15288</name>
    <dbReference type="NCBI Taxonomy" id="871968"/>
    <lineage>
        <taxon>Bacteria</taxon>
        <taxon>Bacillati</taxon>
        <taxon>Bacillota</taxon>
        <taxon>Clostridia</taxon>
        <taxon>Eubacteriales</taxon>
        <taxon>Desulfitobacteriaceae</taxon>
        <taxon>Desulfitobacterium</taxon>
    </lineage>
</organism>
<feature type="transmembrane region" description="Helical" evidence="1">
    <location>
        <begin position="211"/>
        <end position="229"/>
    </location>
</feature>
<reference evidence="3 4" key="1">
    <citation type="submission" date="2013-12" db="EMBL/GenBank/DDBJ databases">
        <authorList>
            <consortium name="DOE Joint Genome Institute"/>
            <person name="Smidt H."/>
            <person name="Huntemann M."/>
            <person name="Han J."/>
            <person name="Chen A."/>
            <person name="Kyrpides N."/>
            <person name="Mavromatis K."/>
            <person name="Markowitz V."/>
            <person name="Palaniappan K."/>
            <person name="Ivanova N."/>
            <person name="Schaumberg A."/>
            <person name="Pati A."/>
            <person name="Liolios K."/>
            <person name="Nordberg H.P."/>
            <person name="Cantor M.N."/>
            <person name="Hua S.X."/>
            <person name="Woyke T."/>
        </authorList>
    </citation>
    <scope>NUCLEOTIDE SEQUENCE [LARGE SCALE GENOMIC DNA]</scope>
    <source>
        <strain evidence="4">DSM 15288</strain>
    </source>
</reference>
<dbReference type="RefSeq" id="WP_006716543.1">
    <property type="nucleotide sequence ID" value="NZ_CP007032.1"/>
</dbReference>
<dbReference type="AlphaFoldDB" id="W0EEI2"/>
<gene>
    <name evidence="3" type="ORF">DESME_11825</name>
</gene>
<feature type="transmembrane region" description="Helical" evidence="1">
    <location>
        <begin position="142"/>
        <end position="164"/>
    </location>
</feature>
<dbReference type="HOGENOM" id="CLU_051469_1_0_9"/>
<feature type="transmembrane region" description="Helical" evidence="1">
    <location>
        <begin position="43"/>
        <end position="66"/>
    </location>
</feature>
<sequence>MAAAIRTLPFFLLALAMFLYPQEVVSSAATGLTLWWTFVLPALLPFFILSELLMGAGFIHFLGILLEPLMRPFFHLPGKASFVMAMGYTSGIPIGAVLTCKLRQQNQLTQIEGERLLAFTSNPSPGFMFGAVASGMLGRPELGLVLAGAVYLSNLIIGILFRFYRYQPVEGHISASISLKRAWQELLTAQDQDGRPFGQLLGDAVRQSVQTVLLVGGFITFFSVLINLLNATHLTTGLALILESLTGGHFTLPRVTAGVNALFETTLGCRTSLQAFSGLNVQVAVLSAVLAWGGLSVFAQVASFTSLTDLRFSAFLLGRVLQSILAPILSQILLLFIKVPASSPLFPISSLKTATGFLLTWRLSVWVFCGVMIFFLISALGVRFLTQK</sequence>
<protein>
    <submittedName>
        <fullName evidence="3">Sporulation integral membrane protein YlbJ</fullName>
    </submittedName>
</protein>
<dbReference type="Proteomes" id="UP000010847">
    <property type="component" value="Chromosome"/>
</dbReference>
<evidence type="ECO:0000313" key="4">
    <source>
        <dbReference type="Proteomes" id="UP000010847"/>
    </source>
</evidence>
<accession>W0EEI2</accession>
<evidence type="ECO:0000259" key="2">
    <source>
        <dbReference type="Pfam" id="PF07670"/>
    </source>
</evidence>
<proteinExistence type="predicted"/>
<dbReference type="InterPro" id="IPR011642">
    <property type="entry name" value="Gate_dom"/>
</dbReference>